<keyword evidence="1" id="KW-1133">Transmembrane helix</keyword>
<dbReference type="Gene3D" id="3.30.70.2970">
    <property type="entry name" value="Protein of unknown function (DUF541), domain 2"/>
    <property type="match status" value="1"/>
</dbReference>
<keyword evidence="1" id="KW-0812">Transmembrane</keyword>
<protein>
    <submittedName>
        <fullName evidence="2">Uncharacterized conserved protein</fullName>
    </submittedName>
</protein>
<dbReference type="EMBL" id="GU059107">
    <property type="protein sequence ID" value="ACY24503.1"/>
    <property type="molecule type" value="Genomic_DNA"/>
</dbReference>
<organism evidence="2">
    <name type="scientific">uncultured crenarchaeote 57a5</name>
    <dbReference type="NCBI Taxonomy" id="684058"/>
    <lineage>
        <taxon>Archaea</taxon>
        <taxon>Thermoproteota</taxon>
        <taxon>environmental samples</taxon>
    </lineage>
</organism>
<dbReference type="PANTHER" id="PTHR34387:SF2">
    <property type="entry name" value="SLR1258 PROTEIN"/>
    <property type="match status" value="1"/>
</dbReference>
<gene>
    <name evidence="2" type="ORF">57a5orf10</name>
</gene>
<dbReference type="PANTHER" id="PTHR34387">
    <property type="entry name" value="SLR1258 PROTEIN"/>
    <property type="match status" value="1"/>
</dbReference>
<dbReference type="GO" id="GO:0006974">
    <property type="term" value="P:DNA damage response"/>
    <property type="evidence" value="ECO:0007669"/>
    <property type="project" value="TreeGrafter"/>
</dbReference>
<accession>D4N717</accession>
<reference evidence="2" key="1">
    <citation type="journal article" date="2010" name="Environ. Microbiol.">
        <title>Homologues of nitrite reductases in ammonia-oxidizing archaea: diversity and genomic context.</title>
        <authorList>
            <person name="Bartossek R."/>
            <person name="Nicol G.W."/>
            <person name="Lanzen A."/>
            <person name="Klenk H.P."/>
            <person name="Schleper C."/>
        </authorList>
    </citation>
    <scope>NUCLEOTIDE SEQUENCE</scope>
</reference>
<name>D4N717_9CREN</name>
<proteinExistence type="predicted"/>
<evidence type="ECO:0000256" key="1">
    <source>
        <dbReference type="SAM" id="Phobius"/>
    </source>
</evidence>
<dbReference type="AlphaFoldDB" id="D4N717"/>
<dbReference type="InterPro" id="IPR052022">
    <property type="entry name" value="26kDa_periplasmic_antigen"/>
</dbReference>
<evidence type="ECO:0000313" key="2">
    <source>
        <dbReference type="EMBL" id="ACY24503.1"/>
    </source>
</evidence>
<dbReference type="InterPro" id="IPR007497">
    <property type="entry name" value="SIMPL/DUF541"/>
</dbReference>
<sequence>MTLQISLRVSIIVATTFFILGFLIYSFNIGENHVQAQSAAFDNKTLYVTGSASTQTKPDKITMSLGVETTNTKAKSALVANSELMDKIVNALKIAGIKVNETSTSSFTITPNRDYSLDKSQGKLIGFTVRNSIMINSENVNNVPDWIDIAVSSGANNVDSIYFSISDQKLDEIKKQLIKQAISNARAKADVAASELGLKVVGVRTINIDQATPIFNGPTSYALESFKNEPSAASPPILTGEQQISMNVNVVFLMGE</sequence>
<dbReference type="Pfam" id="PF04402">
    <property type="entry name" value="SIMPL"/>
    <property type="match status" value="1"/>
</dbReference>
<dbReference type="Gene3D" id="3.30.110.170">
    <property type="entry name" value="Protein of unknown function (DUF541), domain 1"/>
    <property type="match status" value="1"/>
</dbReference>
<keyword evidence="1" id="KW-0472">Membrane</keyword>
<feature type="transmembrane region" description="Helical" evidence="1">
    <location>
        <begin position="7"/>
        <end position="27"/>
    </location>
</feature>